<name>A0A3N4GVY5_9LACT</name>
<evidence type="ECO:0000313" key="3">
    <source>
        <dbReference type="Proteomes" id="UP000273977"/>
    </source>
</evidence>
<sequence length="97" mass="11386">MRMPYKEVSNKRLSSVDNRTATANKETDSVQEDNAFMNKLTRIRFEQFNLSEIKRIWNIAQSGIKFRRQLDKAIAKCLIKGDVELYDTLIQIKKGEF</sequence>
<reference evidence="2 3" key="1">
    <citation type="submission" date="2018-11" db="EMBL/GenBank/DDBJ databases">
        <title>Aerococcus sp. SJQ22, whole genome shotgun sequence.</title>
        <authorList>
            <person name="Sun L."/>
            <person name="Gao X."/>
            <person name="Chen W."/>
            <person name="Huang K."/>
        </authorList>
    </citation>
    <scope>NUCLEOTIDE SEQUENCE [LARGE SCALE GENOMIC DNA]</scope>
    <source>
        <strain evidence="2 3">SJQ22</strain>
    </source>
</reference>
<organism evidence="2 3">
    <name type="scientific">Aerococcus agrisoli</name>
    <dbReference type="NCBI Taxonomy" id="2487350"/>
    <lineage>
        <taxon>Bacteria</taxon>
        <taxon>Bacillati</taxon>
        <taxon>Bacillota</taxon>
        <taxon>Bacilli</taxon>
        <taxon>Lactobacillales</taxon>
        <taxon>Aerococcaceae</taxon>
        <taxon>Aerococcus</taxon>
    </lineage>
</organism>
<gene>
    <name evidence="2" type="ORF">EF384_01220</name>
</gene>
<dbReference type="Proteomes" id="UP000273977">
    <property type="component" value="Unassembled WGS sequence"/>
</dbReference>
<dbReference type="AlphaFoldDB" id="A0A3N4GVY5"/>
<feature type="compositionally biased region" description="Basic and acidic residues" evidence="1">
    <location>
        <begin position="1"/>
        <end position="10"/>
    </location>
</feature>
<accession>A0A3N4GVY5</accession>
<comment type="caution">
    <text evidence="2">The sequence shown here is derived from an EMBL/GenBank/DDBJ whole genome shotgun (WGS) entry which is preliminary data.</text>
</comment>
<dbReference type="EMBL" id="RKMG01000002">
    <property type="protein sequence ID" value="RPA65058.1"/>
    <property type="molecule type" value="Genomic_DNA"/>
</dbReference>
<keyword evidence="3" id="KW-1185">Reference proteome</keyword>
<evidence type="ECO:0000256" key="1">
    <source>
        <dbReference type="SAM" id="MobiDB-lite"/>
    </source>
</evidence>
<feature type="region of interest" description="Disordered" evidence="1">
    <location>
        <begin position="1"/>
        <end position="28"/>
    </location>
</feature>
<feature type="compositionally biased region" description="Polar residues" evidence="1">
    <location>
        <begin position="11"/>
        <end position="24"/>
    </location>
</feature>
<proteinExistence type="predicted"/>
<evidence type="ECO:0000313" key="2">
    <source>
        <dbReference type="EMBL" id="RPA65058.1"/>
    </source>
</evidence>
<protein>
    <submittedName>
        <fullName evidence="2">Uncharacterized protein</fullName>
    </submittedName>
</protein>